<evidence type="ECO:0000313" key="2">
    <source>
        <dbReference type="Proteomes" id="UP001151699"/>
    </source>
</evidence>
<reference evidence="1" key="1">
    <citation type="submission" date="2022-07" db="EMBL/GenBank/DDBJ databases">
        <authorList>
            <person name="Trinca V."/>
            <person name="Uliana J.V.C."/>
            <person name="Torres T.T."/>
            <person name="Ward R.J."/>
            <person name="Monesi N."/>
        </authorList>
    </citation>
    <scope>NUCLEOTIDE SEQUENCE</scope>
    <source>
        <strain evidence="1">HSMRA1968</strain>
        <tissue evidence="1">Whole embryos</tissue>
    </source>
</reference>
<organism evidence="1 2">
    <name type="scientific">Pseudolycoriella hygida</name>
    <dbReference type="NCBI Taxonomy" id="35572"/>
    <lineage>
        <taxon>Eukaryota</taxon>
        <taxon>Metazoa</taxon>
        <taxon>Ecdysozoa</taxon>
        <taxon>Arthropoda</taxon>
        <taxon>Hexapoda</taxon>
        <taxon>Insecta</taxon>
        <taxon>Pterygota</taxon>
        <taxon>Neoptera</taxon>
        <taxon>Endopterygota</taxon>
        <taxon>Diptera</taxon>
        <taxon>Nematocera</taxon>
        <taxon>Sciaroidea</taxon>
        <taxon>Sciaridae</taxon>
        <taxon>Pseudolycoriella</taxon>
    </lineage>
</organism>
<dbReference type="AlphaFoldDB" id="A0A9Q0MXQ9"/>
<dbReference type="Proteomes" id="UP001151699">
    <property type="component" value="Chromosome X"/>
</dbReference>
<evidence type="ECO:0000313" key="1">
    <source>
        <dbReference type="EMBL" id="KAJ6638547.1"/>
    </source>
</evidence>
<sequence length="53" mass="6041">MMSCPLSLPLPLLPPDLHADYPPVHIGIKESPNKFQKVLIKKTDEGFQLHYDQ</sequence>
<gene>
    <name evidence="1" type="ORF">Bhyg_11284</name>
</gene>
<keyword evidence="2" id="KW-1185">Reference proteome</keyword>
<protein>
    <submittedName>
        <fullName evidence="1">Uncharacterized protein</fullName>
    </submittedName>
</protein>
<comment type="caution">
    <text evidence="1">The sequence shown here is derived from an EMBL/GenBank/DDBJ whole genome shotgun (WGS) entry which is preliminary data.</text>
</comment>
<accession>A0A9Q0MXQ9</accession>
<proteinExistence type="predicted"/>
<dbReference type="EMBL" id="WJQU01000003">
    <property type="protein sequence ID" value="KAJ6638547.1"/>
    <property type="molecule type" value="Genomic_DNA"/>
</dbReference>
<name>A0A9Q0MXQ9_9DIPT</name>